<dbReference type="PANTHER" id="PTHR10694:SF54">
    <property type="entry name" value="INACTIVE LYSINE-SPECIFIC DEMETHYLASE JMJ19-RELATED"/>
    <property type="match status" value="1"/>
</dbReference>
<dbReference type="EMBL" id="CM017321">
    <property type="protein sequence ID" value="KAE7997839.1"/>
    <property type="molecule type" value="Genomic_DNA"/>
</dbReference>
<feature type="domain" description="JmjC" evidence="2">
    <location>
        <begin position="146"/>
        <end position="312"/>
    </location>
</feature>
<gene>
    <name evidence="3" type="ORF">FH972_002440</name>
</gene>
<dbReference type="Proteomes" id="UP000327013">
    <property type="component" value="Chromosome 1"/>
</dbReference>
<dbReference type="PANTHER" id="PTHR10694">
    <property type="entry name" value="LYSINE-SPECIFIC DEMETHYLASE"/>
    <property type="match status" value="1"/>
</dbReference>
<sequence length="631" mass="71077">MARFNENMKGKRRRRLRMGSVYESGDEDTTNRDDTGHFGSEGFRSERGPEFTRPEFTLETFKRYADDFKSQYFCNGAKVTGPDKNSIEFQRQWEPPVENIEGEYIHIVENPTEEIEVLCGKNLDIGVFGSGFPRVSHPVEISGDPKYSKSGWNLNNVPQLSGSLLSFESWESSHILVPRLQIGMCFSSLPWKAEEHHLFSLCYMHLGAPKIWYCVPGSCNIRFEAAVKKYFPDMLVEQPELGDRLDTQLSASRLKSEGIPVYRCIQYPREFVLILPGAYYSGFDCGFNCSEVANFAPLDWLPFGQNAVELYHEQGRKTSISHDKLLLRAAKEAVRAQWEILLYGSNTPDNLRWKDACGKDGILAKVFKSRIRCEGIRRKYLCNSSQAQKMSKNFDAALKKECAVCLYDLHFSAAGCQCNPNKFSCLDHAKQLCSCPWSDRFFLYRYEMSELDLLLEALEGKQRAVYKWAKEDLGLSLQSVAKKSPTSHAEESKQQEHKTQDAGKPNGIDRNFASSIKAELKARMLQSKISNELKAKGSPVKTQEAAVESITVSTFASSIKAETDAHTCQTTMSDRPNEEDNTTAFTIFSSAAAYKSFFLQSEVIPEVSSESTSVSSSSESEEEILSSSSAK</sequence>
<dbReference type="GO" id="GO:0005634">
    <property type="term" value="C:nucleus"/>
    <property type="evidence" value="ECO:0007669"/>
    <property type="project" value="TreeGrafter"/>
</dbReference>
<reference evidence="3 4" key="1">
    <citation type="submission" date="2019-06" db="EMBL/GenBank/DDBJ databases">
        <title>A chromosomal-level reference genome of Carpinus fangiana (Coryloideae, Betulaceae).</title>
        <authorList>
            <person name="Yang X."/>
            <person name="Wang Z."/>
            <person name="Zhang L."/>
            <person name="Hao G."/>
            <person name="Liu J."/>
            <person name="Yang Y."/>
        </authorList>
    </citation>
    <scope>NUCLEOTIDE SEQUENCE [LARGE SCALE GENOMIC DNA]</scope>
    <source>
        <strain evidence="3">Cfa_2016G</strain>
        <tissue evidence="3">Leaf</tissue>
    </source>
</reference>
<feature type="compositionally biased region" description="Low complexity" evidence="1">
    <location>
        <begin position="608"/>
        <end position="618"/>
    </location>
</feature>
<proteinExistence type="predicted"/>
<accession>A0A5N6QGR1</accession>
<feature type="region of interest" description="Disordered" evidence="1">
    <location>
        <begin position="608"/>
        <end position="631"/>
    </location>
</feature>
<dbReference type="AlphaFoldDB" id="A0A5N6QGR1"/>
<dbReference type="GO" id="GO:0000785">
    <property type="term" value="C:chromatin"/>
    <property type="evidence" value="ECO:0007669"/>
    <property type="project" value="TreeGrafter"/>
</dbReference>
<keyword evidence="4" id="KW-1185">Reference proteome</keyword>
<evidence type="ECO:0000259" key="2">
    <source>
        <dbReference type="PROSITE" id="PS51184"/>
    </source>
</evidence>
<dbReference type="OrthoDB" id="1678912at2759"/>
<evidence type="ECO:0000256" key="1">
    <source>
        <dbReference type="SAM" id="MobiDB-lite"/>
    </source>
</evidence>
<dbReference type="InterPro" id="IPR004198">
    <property type="entry name" value="Znf_C5HC2"/>
</dbReference>
<feature type="region of interest" description="Disordered" evidence="1">
    <location>
        <begin position="480"/>
        <end position="508"/>
    </location>
</feature>
<feature type="compositionally biased region" description="Basic and acidic residues" evidence="1">
    <location>
        <begin position="488"/>
        <end position="501"/>
    </location>
</feature>
<dbReference type="Gene3D" id="2.60.120.650">
    <property type="entry name" value="Cupin"/>
    <property type="match status" value="1"/>
</dbReference>
<evidence type="ECO:0000313" key="3">
    <source>
        <dbReference type="EMBL" id="KAE7997839.1"/>
    </source>
</evidence>
<protein>
    <recommendedName>
        <fullName evidence="2">JmjC domain-containing protein</fullName>
    </recommendedName>
</protein>
<dbReference type="Pfam" id="PF02928">
    <property type="entry name" value="zf-C5HC2"/>
    <property type="match status" value="1"/>
</dbReference>
<dbReference type="PROSITE" id="PS51184">
    <property type="entry name" value="JMJC"/>
    <property type="match status" value="1"/>
</dbReference>
<feature type="region of interest" description="Disordered" evidence="1">
    <location>
        <begin position="1"/>
        <end position="49"/>
    </location>
</feature>
<dbReference type="Pfam" id="PF02373">
    <property type="entry name" value="JmjC"/>
    <property type="match status" value="1"/>
</dbReference>
<evidence type="ECO:0000313" key="4">
    <source>
        <dbReference type="Proteomes" id="UP000327013"/>
    </source>
</evidence>
<dbReference type="GO" id="GO:0034647">
    <property type="term" value="F:histone H3K4me/H3K4me2/H3K4me3 demethylase activity"/>
    <property type="evidence" value="ECO:0007669"/>
    <property type="project" value="TreeGrafter"/>
</dbReference>
<dbReference type="GO" id="GO:0010468">
    <property type="term" value="P:regulation of gene expression"/>
    <property type="evidence" value="ECO:0007669"/>
    <property type="project" value="TreeGrafter"/>
</dbReference>
<name>A0A5N6QGR1_9ROSI</name>
<dbReference type="SMART" id="SM00558">
    <property type="entry name" value="JmjC"/>
    <property type="match status" value="1"/>
</dbReference>
<dbReference type="SUPFAM" id="SSF51197">
    <property type="entry name" value="Clavaminate synthase-like"/>
    <property type="match status" value="1"/>
</dbReference>
<dbReference type="InterPro" id="IPR003347">
    <property type="entry name" value="JmjC_dom"/>
</dbReference>
<organism evidence="3 4">
    <name type="scientific">Carpinus fangiana</name>
    <dbReference type="NCBI Taxonomy" id="176857"/>
    <lineage>
        <taxon>Eukaryota</taxon>
        <taxon>Viridiplantae</taxon>
        <taxon>Streptophyta</taxon>
        <taxon>Embryophyta</taxon>
        <taxon>Tracheophyta</taxon>
        <taxon>Spermatophyta</taxon>
        <taxon>Magnoliopsida</taxon>
        <taxon>eudicotyledons</taxon>
        <taxon>Gunneridae</taxon>
        <taxon>Pentapetalae</taxon>
        <taxon>rosids</taxon>
        <taxon>fabids</taxon>
        <taxon>Fagales</taxon>
        <taxon>Betulaceae</taxon>
        <taxon>Carpinus</taxon>
    </lineage>
</organism>